<dbReference type="InterPro" id="IPR033656">
    <property type="entry name" value="HisRS_anticodon"/>
</dbReference>
<dbReference type="Pfam" id="PF03129">
    <property type="entry name" value="HGTP_anticodon"/>
    <property type="match status" value="1"/>
</dbReference>
<comment type="similarity">
    <text evidence="1 9">Belongs to the class-II aminoacyl-tRNA synthetase family.</text>
</comment>
<dbReference type="PIRSF" id="PIRSF001549">
    <property type="entry name" value="His-tRNA_synth"/>
    <property type="match status" value="1"/>
</dbReference>
<dbReference type="CDD" id="cd00773">
    <property type="entry name" value="HisRS-like_core"/>
    <property type="match status" value="1"/>
</dbReference>
<keyword evidence="5 9" id="KW-0067">ATP-binding</keyword>
<dbReference type="EMBL" id="AP021875">
    <property type="protein sequence ID" value="BBO74650.1"/>
    <property type="molecule type" value="Genomic_DNA"/>
</dbReference>
<evidence type="ECO:0000256" key="1">
    <source>
        <dbReference type="ARBA" id="ARBA00008226"/>
    </source>
</evidence>
<dbReference type="GO" id="GO:0005524">
    <property type="term" value="F:ATP binding"/>
    <property type="evidence" value="ECO:0007669"/>
    <property type="project" value="UniProtKB-UniRule"/>
</dbReference>
<organism evidence="12 13">
    <name type="scientific">Desulfosarcina widdelii</name>
    <dbReference type="NCBI Taxonomy" id="947919"/>
    <lineage>
        <taxon>Bacteria</taxon>
        <taxon>Pseudomonadati</taxon>
        <taxon>Thermodesulfobacteriota</taxon>
        <taxon>Desulfobacteria</taxon>
        <taxon>Desulfobacterales</taxon>
        <taxon>Desulfosarcinaceae</taxon>
        <taxon>Desulfosarcina</taxon>
    </lineage>
</organism>
<sequence>MSQPSIQLIRGFKDILPGETELWQHIERTAIDLFEDFGYREIRIPIMEKTNLFARSIGEDTDIVEKEMYTFTDRGKDLLTLRPEATASICRSYIQHKMYAQDPVRKFYTIGPMFRRERPQKGRYRQFYQIDAEIFGVAAPFADVELILLLRTLFERLEVTDTTAHVNSLGCPVCRPRFKEALTGLLDAAAPVLCSDCLRRKDRNPMRVLDCKVPGCREAMQGAPSIIDYLCDDCRAHFATVTDTLAQLGVPFEVDKQLVRGLDYYTRTAFEIQTGALGAQSAVAGGGRYDGLVGSLGGPEIPAIGFAIGFDRLAEIVAATSPVAVRPPQLFIAALGETARAKAFQWATTLGTAGIGIAMEYGEKSLKAQMKQANRQGAGQVLIVGESELQAGNAVLRNMADKTQVEIPIEGIVEKLIQTFA</sequence>
<evidence type="ECO:0000256" key="3">
    <source>
        <dbReference type="ARBA" id="ARBA00022598"/>
    </source>
</evidence>
<keyword evidence="13" id="KW-1185">Reference proteome</keyword>
<dbReference type="InterPro" id="IPR004154">
    <property type="entry name" value="Anticodon-bd"/>
</dbReference>
<dbReference type="InterPro" id="IPR036621">
    <property type="entry name" value="Anticodon-bd_dom_sf"/>
</dbReference>
<keyword evidence="9" id="KW-0963">Cytoplasm</keyword>
<proteinExistence type="inferred from homology"/>
<dbReference type="NCBIfam" id="TIGR00442">
    <property type="entry name" value="hisS"/>
    <property type="match status" value="1"/>
</dbReference>
<protein>
    <recommendedName>
        <fullName evidence="9">Histidine--tRNA ligase</fullName>
        <ecNumber evidence="9">6.1.1.21</ecNumber>
    </recommendedName>
    <alternativeName>
        <fullName evidence="9">Histidyl-tRNA synthetase</fullName>
        <shortName evidence="9">HisRS</shortName>
    </alternativeName>
</protein>
<dbReference type="GO" id="GO:0004821">
    <property type="term" value="F:histidine-tRNA ligase activity"/>
    <property type="evidence" value="ECO:0007669"/>
    <property type="project" value="UniProtKB-UniRule"/>
</dbReference>
<comment type="catalytic activity">
    <reaction evidence="8 9">
        <text>tRNA(His) + L-histidine + ATP = L-histidyl-tRNA(His) + AMP + diphosphate + H(+)</text>
        <dbReference type="Rhea" id="RHEA:17313"/>
        <dbReference type="Rhea" id="RHEA-COMP:9665"/>
        <dbReference type="Rhea" id="RHEA-COMP:9689"/>
        <dbReference type="ChEBI" id="CHEBI:15378"/>
        <dbReference type="ChEBI" id="CHEBI:30616"/>
        <dbReference type="ChEBI" id="CHEBI:33019"/>
        <dbReference type="ChEBI" id="CHEBI:57595"/>
        <dbReference type="ChEBI" id="CHEBI:78442"/>
        <dbReference type="ChEBI" id="CHEBI:78527"/>
        <dbReference type="ChEBI" id="CHEBI:456215"/>
        <dbReference type="EC" id="6.1.1.21"/>
    </reaction>
</comment>
<comment type="subcellular location">
    <subcellularLocation>
        <location evidence="9">Cytoplasm</location>
    </subcellularLocation>
</comment>
<dbReference type="PANTHER" id="PTHR43707">
    <property type="entry name" value="HISTIDYL-TRNA SYNTHETASE"/>
    <property type="match status" value="1"/>
</dbReference>
<evidence type="ECO:0000256" key="2">
    <source>
        <dbReference type="ARBA" id="ARBA00011738"/>
    </source>
</evidence>
<evidence type="ECO:0000259" key="11">
    <source>
        <dbReference type="PROSITE" id="PS50862"/>
    </source>
</evidence>
<dbReference type="Pfam" id="PF13393">
    <property type="entry name" value="tRNA-synt_His"/>
    <property type="match status" value="1"/>
</dbReference>
<dbReference type="CDD" id="cd00859">
    <property type="entry name" value="HisRS_anticodon"/>
    <property type="match status" value="1"/>
</dbReference>
<dbReference type="Gene3D" id="3.40.50.800">
    <property type="entry name" value="Anticodon-binding domain"/>
    <property type="match status" value="1"/>
</dbReference>
<dbReference type="RefSeq" id="WP_155303656.1">
    <property type="nucleotide sequence ID" value="NZ_AP021875.1"/>
</dbReference>
<dbReference type="InterPro" id="IPR045864">
    <property type="entry name" value="aa-tRNA-synth_II/BPL/LPL"/>
</dbReference>
<comment type="subunit">
    <text evidence="2 9">Homodimer.</text>
</comment>
<dbReference type="InterPro" id="IPR006195">
    <property type="entry name" value="aa-tRNA-synth_II"/>
</dbReference>
<evidence type="ECO:0000256" key="5">
    <source>
        <dbReference type="ARBA" id="ARBA00022840"/>
    </source>
</evidence>
<dbReference type="GO" id="GO:0005737">
    <property type="term" value="C:cytoplasm"/>
    <property type="evidence" value="ECO:0007669"/>
    <property type="project" value="UniProtKB-SubCell"/>
</dbReference>
<dbReference type="EC" id="6.1.1.21" evidence="9"/>
<evidence type="ECO:0000256" key="8">
    <source>
        <dbReference type="ARBA" id="ARBA00047639"/>
    </source>
</evidence>
<dbReference type="Gene3D" id="3.30.930.10">
    <property type="entry name" value="Bira Bifunctional Protein, Domain 2"/>
    <property type="match status" value="1"/>
</dbReference>
<evidence type="ECO:0000256" key="9">
    <source>
        <dbReference type="HAMAP-Rule" id="MF_00127"/>
    </source>
</evidence>
<keyword evidence="7 9" id="KW-0030">Aminoacyl-tRNA synthetase</keyword>
<feature type="binding site" evidence="10">
    <location>
        <position position="115"/>
    </location>
    <ligand>
        <name>L-histidine</name>
        <dbReference type="ChEBI" id="CHEBI:57595"/>
    </ligand>
</feature>
<dbReference type="HAMAP" id="MF_00127">
    <property type="entry name" value="His_tRNA_synth"/>
    <property type="match status" value="1"/>
</dbReference>
<evidence type="ECO:0000313" key="12">
    <source>
        <dbReference type="EMBL" id="BBO74650.1"/>
    </source>
</evidence>
<feature type="binding site" evidence="10">
    <location>
        <begin position="84"/>
        <end position="86"/>
    </location>
    <ligand>
        <name>L-histidine</name>
        <dbReference type="ChEBI" id="CHEBI:57595"/>
    </ligand>
</feature>
<dbReference type="Proteomes" id="UP000427769">
    <property type="component" value="Chromosome"/>
</dbReference>
<dbReference type="InterPro" id="IPR041715">
    <property type="entry name" value="HisRS-like_core"/>
</dbReference>
<gene>
    <name evidence="9 12" type="primary">hisS</name>
    <name evidence="12" type="ORF">DSCW_20670</name>
</gene>
<feature type="binding site" evidence="10">
    <location>
        <position position="129"/>
    </location>
    <ligand>
        <name>L-histidine</name>
        <dbReference type="ChEBI" id="CHEBI:57595"/>
    </ligand>
</feature>
<keyword evidence="6 9" id="KW-0648">Protein biosynthesis</keyword>
<keyword evidence="3 9" id="KW-0436">Ligase</keyword>
<dbReference type="SUPFAM" id="SSF52954">
    <property type="entry name" value="Class II aaRS ABD-related"/>
    <property type="match status" value="1"/>
</dbReference>
<dbReference type="PANTHER" id="PTHR43707:SF1">
    <property type="entry name" value="HISTIDINE--TRNA LIGASE, MITOCHONDRIAL-RELATED"/>
    <property type="match status" value="1"/>
</dbReference>
<evidence type="ECO:0000256" key="6">
    <source>
        <dbReference type="ARBA" id="ARBA00022917"/>
    </source>
</evidence>
<accession>A0A5K7Z1W7</accession>
<feature type="binding site" evidence="10">
    <location>
        <begin position="264"/>
        <end position="265"/>
    </location>
    <ligand>
        <name>L-histidine</name>
        <dbReference type="ChEBI" id="CHEBI:57595"/>
    </ligand>
</feature>
<keyword evidence="4 9" id="KW-0547">Nucleotide-binding</keyword>
<dbReference type="PROSITE" id="PS50862">
    <property type="entry name" value="AA_TRNA_LIGASE_II"/>
    <property type="match status" value="1"/>
</dbReference>
<evidence type="ECO:0000256" key="7">
    <source>
        <dbReference type="ARBA" id="ARBA00023146"/>
    </source>
</evidence>
<dbReference type="InterPro" id="IPR015807">
    <property type="entry name" value="His-tRNA-ligase"/>
</dbReference>
<reference evidence="12 13" key="1">
    <citation type="submission" date="2019-11" db="EMBL/GenBank/DDBJ databases">
        <title>Comparative genomics of hydrocarbon-degrading Desulfosarcina strains.</title>
        <authorList>
            <person name="Watanabe M."/>
            <person name="Kojima H."/>
            <person name="Fukui M."/>
        </authorList>
    </citation>
    <scope>NUCLEOTIDE SEQUENCE [LARGE SCALE GENOMIC DNA]</scope>
    <source>
        <strain evidence="12 13">PP31</strain>
    </source>
</reference>
<evidence type="ECO:0000256" key="4">
    <source>
        <dbReference type="ARBA" id="ARBA00022741"/>
    </source>
</evidence>
<feature type="binding site" evidence="10">
    <location>
        <position position="260"/>
    </location>
    <ligand>
        <name>L-histidine</name>
        <dbReference type="ChEBI" id="CHEBI:57595"/>
    </ligand>
</feature>
<dbReference type="SUPFAM" id="SSF55681">
    <property type="entry name" value="Class II aaRS and biotin synthetases"/>
    <property type="match status" value="1"/>
</dbReference>
<evidence type="ECO:0000256" key="10">
    <source>
        <dbReference type="PIRSR" id="PIRSR001549-1"/>
    </source>
</evidence>
<evidence type="ECO:0000313" key="13">
    <source>
        <dbReference type="Proteomes" id="UP000427769"/>
    </source>
</evidence>
<name>A0A5K7Z1W7_9BACT</name>
<dbReference type="OrthoDB" id="9800814at2"/>
<dbReference type="InterPro" id="IPR004516">
    <property type="entry name" value="HisRS/HisZ"/>
</dbReference>
<feature type="binding site" evidence="10">
    <location>
        <position position="133"/>
    </location>
    <ligand>
        <name>L-histidine</name>
        <dbReference type="ChEBI" id="CHEBI:57595"/>
    </ligand>
</feature>
<dbReference type="AlphaFoldDB" id="A0A5K7Z1W7"/>
<dbReference type="GO" id="GO:0006427">
    <property type="term" value="P:histidyl-tRNA aminoacylation"/>
    <property type="evidence" value="ECO:0007669"/>
    <property type="project" value="UniProtKB-UniRule"/>
</dbReference>
<feature type="domain" description="Aminoacyl-transfer RNA synthetases class-II family profile" evidence="11">
    <location>
        <begin position="1"/>
        <end position="327"/>
    </location>
</feature>
<dbReference type="KEGG" id="dwd:DSCW_20670"/>